<comment type="caution">
    <text evidence="7">The sequence shown here is derived from an EMBL/GenBank/DDBJ whole genome shotgun (WGS) entry which is preliminary data.</text>
</comment>
<reference evidence="7 8" key="1">
    <citation type="submission" date="2021-02" db="EMBL/GenBank/DDBJ databases">
        <title>A novel species of genus Amphritea isolated from a fishpond in China.</title>
        <authorList>
            <person name="Lu H."/>
        </authorList>
    </citation>
    <scope>NUCLEOTIDE SEQUENCE [LARGE SCALE GENOMIC DNA]</scope>
    <source>
        <strain evidence="7 8">RP18W</strain>
    </source>
</reference>
<proteinExistence type="predicted"/>
<keyword evidence="1 4" id="KW-0349">Heme</keyword>
<feature type="chain" id="PRO_5045677387" evidence="5">
    <location>
        <begin position="24"/>
        <end position="101"/>
    </location>
</feature>
<keyword evidence="5" id="KW-0732">Signal</keyword>
<evidence type="ECO:0000256" key="3">
    <source>
        <dbReference type="ARBA" id="ARBA00023004"/>
    </source>
</evidence>
<dbReference type="EMBL" id="JAFFZP010000029">
    <property type="protein sequence ID" value="MBN0988889.1"/>
    <property type="molecule type" value="Genomic_DNA"/>
</dbReference>
<keyword evidence="8" id="KW-1185">Reference proteome</keyword>
<dbReference type="Gene3D" id="1.10.760.10">
    <property type="entry name" value="Cytochrome c-like domain"/>
    <property type="match status" value="1"/>
</dbReference>
<feature type="domain" description="Cytochrome c" evidence="6">
    <location>
        <begin position="20"/>
        <end position="101"/>
    </location>
</feature>
<dbReference type="RefSeq" id="WP_205210401.1">
    <property type="nucleotide sequence ID" value="NZ_JAFFZO010000014.1"/>
</dbReference>
<gene>
    <name evidence="7" type="ORF">JW498_16075</name>
</gene>
<evidence type="ECO:0000313" key="7">
    <source>
        <dbReference type="EMBL" id="MBN0988889.1"/>
    </source>
</evidence>
<dbReference type="SUPFAM" id="SSF46626">
    <property type="entry name" value="Cytochrome c"/>
    <property type="match status" value="1"/>
</dbReference>
<dbReference type="InterPro" id="IPR036909">
    <property type="entry name" value="Cyt_c-like_dom_sf"/>
</dbReference>
<dbReference type="Pfam" id="PF00034">
    <property type="entry name" value="Cytochrom_C"/>
    <property type="match status" value="1"/>
</dbReference>
<name>A0ABS2WB08_9GAMM</name>
<evidence type="ECO:0000259" key="6">
    <source>
        <dbReference type="PROSITE" id="PS51007"/>
    </source>
</evidence>
<dbReference type="InterPro" id="IPR009056">
    <property type="entry name" value="Cyt_c-like_dom"/>
</dbReference>
<dbReference type="PROSITE" id="PS51007">
    <property type="entry name" value="CYTC"/>
    <property type="match status" value="1"/>
</dbReference>
<protein>
    <submittedName>
        <fullName evidence="7">Cytochrome c</fullName>
    </submittedName>
</protein>
<evidence type="ECO:0000313" key="8">
    <source>
        <dbReference type="Proteomes" id="UP000760472"/>
    </source>
</evidence>
<keyword evidence="3 4" id="KW-0408">Iron</keyword>
<evidence type="ECO:0000256" key="5">
    <source>
        <dbReference type="SAM" id="SignalP"/>
    </source>
</evidence>
<sequence>MKKTGGIVLALCAMAFSVPVVHAGGAEVFQACVECHGASAEKSAMGKSQVIQGWSSSQIVDALNGYKAGTYGGPLKALMKVQVDKLDAAAIQDVAEHISGL</sequence>
<evidence type="ECO:0000256" key="1">
    <source>
        <dbReference type="ARBA" id="ARBA00022617"/>
    </source>
</evidence>
<accession>A0ABS2WB08</accession>
<organism evidence="7 8">
    <name type="scientific">Amphritea pacifica</name>
    <dbReference type="NCBI Taxonomy" id="2811233"/>
    <lineage>
        <taxon>Bacteria</taxon>
        <taxon>Pseudomonadati</taxon>
        <taxon>Pseudomonadota</taxon>
        <taxon>Gammaproteobacteria</taxon>
        <taxon>Oceanospirillales</taxon>
        <taxon>Oceanospirillaceae</taxon>
        <taxon>Amphritea</taxon>
    </lineage>
</organism>
<evidence type="ECO:0000256" key="4">
    <source>
        <dbReference type="PROSITE-ProRule" id="PRU00433"/>
    </source>
</evidence>
<dbReference type="Proteomes" id="UP000760472">
    <property type="component" value="Unassembled WGS sequence"/>
</dbReference>
<keyword evidence="2 4" id="KW-0479">Metal-binding</keyword>
<feature type="signal peptide" evidence="5">
    <location>
        <begin position="1"/>
        <end position="23"/>
    </location>
</feature>
<evidence type="ECO:0000256" key="2">
    <source>
        <dbReference type="ARBA" id="ARBA00022723"/>
    </source>
</evidence>